<dbReference type="KEGG" id="pfer:IRI77_21645"/>
<feature type="transmembrane region" description="Helical" evidence="8">
    <location>
        <begin position="294"/>
        <end position="313"/>
    </location>
</feature>
<evidence type="ECO:0000256" key="7">
    <source>
        <dbReference type="PIRSR" id="PIRSR600715-1"/>
    </source>
</evidence>
<keyword evidence="3 9" id="KW-0808">Transferase</keyword>
<proteinExistence type="predicted"/>
<evidence type="ECO:0000313" key="9">
    <source>
        <dbReference type="EMBL" id="QOY85426.1"/>
    </source>
</evidence>
<feature type="transmembrane region" description="Helical" evidence="8">
    <location>
        <begin position="46"/>
        <end position="67"/>
    </location>
</feature>
<feature type="transmembrane region" description="Helical" evidence="8">
    <location>
        <begin position="214"/>
        <end position="236"/>
    </location>
</feature>
<evidence type="ECO:0000256" key="2">
    <source>
        <dbReference type="ARBA" id="ARBA00022475"/>
    </source>
</evidence>
<dbReference type="GO" id="GO:0009103">
    <property type="term" value="P:lipopolysaccharide biosynthetic process"/>
    <property type="evidence" value="ECO:0007669"/>
    <property type="project" value="TreeGrafter"/>
</dbReference>
<dbReference type="InterPro" id="IPR018480">
    <property type="entry name" value="PNAcMuramoyl-5peptid_Trfase_CS"/>
</dbReference>
<dbReference type="GO" id="GO:0046872">
    <property type="term" value="F:metal ion binding"/>
    <property type="evidence" value="ECO:0007669"/>
    <property type="project" value="UniProtKB-KW"/>
</dbReference>
<feature type="transmembrane region" description="Helical" evidence="8">
    <location>
        <begin position="319"/>
        <end position="335"/>
    </location>
</feature>
<feature type="transmembrane region" description="Helical" evidence="8">
    <location>
        <begin position="166"/>
        <end position="184"/>
    </location>
</feature>
<feature type="transmembrane region" description="Helical" evidence="8">
    <location>
        <begin position="137"/>
        <end position="159"/>
    </location>
</feature>
<evidence type="ECO:0000256" key="4">
    <source>
        <dbReference type="ARBA" id="ARBA00022692"/>
    </source>
</evidence>
<evidence type="ECO:0000256" key="1">
    <source>
        <dbReference type="ARBA" id="ARBA00004651"/>
    </source>
</evidence>
<keyword evidence="6 8" id="KW-0472">Membrane</keyword>
<dbReference type="GO" id="GO:0016780">
    <property type="term" value="F:phosphotransferase activity, for other substituted phosphate groups"/>
    <property type="evidence" value="ECO:0007669"/>
    <property type="project" value="InterPro"/>
</dbReference>
<evidence type="ECO:0000313" key="10">
    <source>
        <dbReference type="Proteomes" id="UP000593892"/>
    </source>
</evidence>
<gene>
    <name evidence="9" type="ORF">IRI77_21645</name>
</gene>
<evidence type="ECO:0000256" key="6">
    <source>
        <dbReference type="ARBA" id="ARBA00023136"/>
    </source>
</evidence>
<reference evidence="9 10" key="1">
    <citation type="submission" date="2020-10" db="EMBL/GenBank/DDBJ databases">
        <title>Complete genome sequence of Paludibaculum fermentans P105T, a facultatively anaerobic acidobacterium capable of dissimilatory Fe(III) reduction.</title>
        <authorList>
            <person name="Dedysh S.N."/>
            <person name="Beletsky A.V."/>
            <person name="Kulichevskaya I.S."/>
            <person name="Mardanov A.V."/>
            <person name="Ravin N.V."/>
        </authorList>
    </citation>
    <scope>NUCLEOTIDE SEQUENCE [LARGE SCALE GENOMIC DNA]</scope>
    <source>
        <strain evidence="9 10">P105</strain>
    </source>
</reference>
<feature type="transmembrane region" description="Helical" evidence="8">
    <location>
        <begin position="242"/>
        <end position="264"/>
    </location>
</feature>
<feature type="transmembrane region" description="Helical" evidence="8">
    <location>
        <begin position="190"/>
        <end position="207"/>
    </location>
</feature>
<evidence type="ECO:0000256" key="8">
    <source>
        <dbReference type="SAM" id="Phobius"/>
    </source>
</evidence>
<evidence type="ECO:0000256" key="5">
    <source>
        <dbReference type="ARBA" id="ARBA00022989"/>
    </source>
</evidence>
<dbReference type="EMBL" id="CP063849">
    <property type="protein sequence ID" value="QOY85426.1"/>
    <property type="molecule type" value="Genomic_DNA"/>
</dbReference>
<keyword evidence="7" id="KW-0460">Magnesium</keyword>
<protein>
    <submittedName>
        <fullName evidence="9">Undecaprenyl/decaprenyl-phosphate alpha-N-acetylglucosaminyl 1-phosphate transferase</fullName>
    </submittedName>
</protein>
<feature type="binding site" evidence="7">
    <location>
        <position position="218"/>
    </location>
    <ligand>
        <name>Mg(2+)</name>
        <dbReference type="ChEBI" id="CHEBI:18420"/>
    </ligand>
</feature>
<dbReference type="PANTHER" id="PTHR22926">
    <property type="entry name" value="PHOSPHO-N-ACETYLMURAMOYL-PENTAPEPTIDE-TRANSFERASE"/>
    <property type="match status" value="1"/>
</dbReference>
<dbReference type="CDD" id="cd06853">
    <property type="entry name" value="GT_WecA_like"/>
    <property type="match status" value="1"/>
</dbReference>
<dbReference type="AlphaFoldDB" id="A0A7S7NKQ0"/>
<sequence length="509" mass="54767">MHSLLLLGLLSVLLSLVLTPIVASWSKRIGLVDQPDGRRKIHRLPISRVGGIAIALTYVASSCLVLGAAPHYRAMLPEWLPGILRIVPGVALVFLVGLLDDIKGLRPWQKLLGQLVASVWVIGFAHVAITGVRGNPLPGWLSLVLTVVWLLACTNAVNLIDGVDGLASGIGFFATCTTLAAAMLRGNEPLMFATIPLAGALLGFLRYNFNPASIFLGDCGSLTLGFLLGILAILWGQMSATFLGMTAPLMALAVPLLDTTLAIARRYLRQQPIFGADRGHVHHRLLARGLGPKAVTLTLYGVCTFGAALSLAGSTWENYSGLVLLLFCVAAWIGVRKLDYVEFGEAGRMLRQGIFRRLLNRQLILQSFRRQLAMATSLEGCWQAVLSVYHGFGFAAVRASLGGTRFSDGPEAVSPGMWRLWVPVGGSDFVEFYRTNESRIPCSGADELADAINRGMGEKLRQLQVAIDTRGRRTMPPAGDVPRDTHVKAAAAAGGMSQPRTGTTLSRWI</sequence>
<feature type="binding site" evidence="7">
    <location>
        <position position="158"/>
    </location>
    <ligand>
        <name>Mg(2+)</name>
        <dbReference type="ChEBI" id="CHEBI:18420"/>
    </ligand>
</feature>
<dbReference type="PROSITE" id="PS01348">
    <property type="entry name" value="MRAY_2"/>
    <property type="match status" value="1"/>
</dbReference>
<feature type="transmembrane region" description="Helical" evidence="8">
    <location>
        <begin position="111"/>
        <end position="131"/>
    </location>
</feature>
<keyword evidence="10" id="KW-1185">Reference proteome</keyword>
<keyword evidence="7" id="KW-0479">Metal-binding</keyword>
<dbReference type="Proteomes" id="UP000593892">
    <property type="component" value="Chromosome"/>
</dbReference>
<keyword evidence="5 8" id="KW-1133">Transmembrane helix</keyword>
<feature type="transmembrane region" description="Helical" evidence="8">
    <location>
        <begin position="6"/>
        <end position="25"/>
    </location>
</feature>
<organism evidence="9 10">
    <name type="scientific">Paludibaculum fermentans</name>
    <dbReference type="NCBI Taxonomy" id="1473598"/>
    <lineage>
        <taxon>Bacteria</taxon>
        <taxon>Pseudomonadati</taxon>
        <taxon>Acidobacteriota</taxon>
        <taxon>Terriglobia</taxon>
        <taxon>Bryobacterales</taxon>
        <taxon>Bryobacteraceae</taxon>
        <taxon>Paludibaculum</taxon>
    </lineage>
</organism>
<dbReference type="RefSeq" id="WP_194447096.1">
    <property type="nucleotide sequence ID" value="NZ_CP063849.1"/>
</dbReference>
<dbReference type="InterPro" id="IPR000715">
    <property type="entry name" value="Glycosyl_transferase_4"/>
</dbReference>
<keyword evidence="2" id="KW-1003">Cell membrane</keyword>
<evidence type="ECO:0000256" key="3">
    <source>
        <dbReference type="ARBA" id="ARBA00022679"/>
    </source>
</evidence>
<dbReference type="PANTHER" id="PTHR22926:SF3">
    <property type="entry name" value="UNDECAPRENYL-PHOSPHATE ALPHA-N-ACETYLGLUCOSAMINYL 1-PHOSPHATE TRANSFERASE"/>
    <property type="match status" value="1"/>
</dbReference>
<comment type="subcellular location">
    <subcellularLocation>
        <location evidence="1">Cell membrane</location>
        <topology evidence="1">Multi-pass membrane protein</topology>
    </subcellularLocation>
</comment>
<accession>A0A7S7NKQ0</accession>
<dbReference type="GO" id="GO:0044038">
    <property type="term" value="P:cell wall macromolecule biosynthetic process"/>
    <property type="evidence" value="ECO:0007669"/>
    <property type="project" value="TreeGrafter"/>
</dbReference>
<name>A0A7S7NKQ0_PALFE</name>
<comment type="cofactor">
    <cofactor evidence="7">
        <name>Mg(2+)</name>
        <dbReference type="ChEBI" id="CHEBI:18420"/>
    </cofactor>
</comment>
<dbReference type="GO" id="GO:0005886">
    <property type="term" value="C:plasma membrane"/>
    <property type="evidence" value="ECO:0007669"/>
    <property type="project" value="UniProtKB-SubCell"/>
</dbReference>
<feature type="transmembrane region" description="Helical" evidence="8">
    <location>
        <begin position="79"/>
        <end position="99"/>
    </location>
</feature>
<keyword evidence="4 8" id="KW-0812">Transmembrane</keyword>
<dbReference type="Pfam" id="PF00953">
    <property type="entry name" value="Glycos_transf_4"/>
    <property type="match status" value="1"/>
</dbReference>
<dbReference type="GO" id="GO:0071555">
    <property type="term" value="P:cell wall organization"/>
    <property type="evidence" value="ECO:0007669"/>
    <property type="project" value="TreeGrafter"/>
</dbReference>